<keyword evidence="3 19" id="KW-0813">Transport</keyword>
<evidence type="ECO:0000256" key="22">
    <source>
        <dbReference type="SAM" id="SignalP"/>
    </source>
</evidence>
<keyword evidence="26" id="KW-1185">Reference proteome</keyword>
<dbReference type="Gene3D" id="2.40.170.20">
    <property type="entry name" value="TonB-dependent receptor, beta-barrel domain"/>
    <property type="match status" value="1"/>
</dbReference>
<keyword evidence="4 19" id="KW-1134">Transmembrane beta strand</keyword>
<dbReference type="Gene3D" id="2.170.130.10">
    <property type="entry name" value="TonB-dependent receptor, plug domain"/>
    <property type="match status" value="1"/>
</dbReference>
<evidence type="ECO:0000313" key="26">
    <source>
        <dbReference type="Proteomes" id="UP000265560"/>
    </source>
</evidence>
<keyword evidence="15 25" id="KW-0675">Receptor</keyword>
<comment type="function">
    <text evidence="17">Transports the metallophore pseudopaline, which is involved in the acquisition of nickel and zinc, and thus enables bacterial growth inside the host, where metal access is limited. Is probably involved in the import of pseudopaline-metal complexes.</text>
</comment>
<keyword evidence="9" id="KW-0862">Zinc</keyword>
<dbReference type="InterPro" id="IPR000531">
    <property type="entry name" value="Beta-barrel_TonB"/>
</dbReference>
<keyword evidence="8 22" id="KW-0732">Signal</keyword>
<dbReference type="OrthoDB" id="127311at2"/>
<accession>A0A385Z9S7</accession>
<evidence type="ECO:0000256" key="15">
    <source>
        <dbReference type="ARBA" id="ARBA00023170"/>
    </source>
</evidence>
<dbReference type="NCBIfam" id="TIGR01783">
    <property type="entry name" value="TonB-siderophor"/>
    <property type="match status" value="1"/>
</dbReference>
<evidence type="ECO:0000256" key="12">
    <source>
        <dbReference type="ARBA" id="ARBA00023077"/>
    </source>
</evidence>
<keyword evidence="13" id="KW-0921">Nickel transport</keyword>
<evidence type="ECO:0000256" key="5">
    <source>
        <dbReference type="ARBA" id="ARBA00022496"/>
    </source>
</evidence>
<dbReference type="EMBL" id="CP032419">
    <property type="protein sequence ID" value="AYC35023.1"/>
    <property type="molecule type" value="Genomic_DNA"/>
</dbReference>
<dbReference type="Pfam" id="PF00593">
    <property type="entry name" value="TonB_dep_Rec_b-barrel"/>
    <property type="match status" value="1"/>
</dbReference>
<dbReference type="CDD" id="cd01347">
    <property type="entry name" value="ligand_gated_channel"/>
    <property type="match status" value="1"/>
</dbReference>
<dbReference type="FunFam" id="2.40.170.20:FF:000005">
    <property type="entry name" value="TonB-dependent siderophore receptor"/>
    <property type="match status" value="1"/>
</dbReference>
<keyword evidence="14 19" id="KW-0472">Membrane</keyword>
<dbReference type="PANTHER" id="PTHR32552">
    <property type="entry name" value="FERRICHROME IRON RECEPTOR-RELATED"/>
    <property type="match status" value="1"/>
</dbReference>
<dbReference type="InterPro" id="IPR039426">
    <property type="entry name" value="TonB-dep_rcpt-like"/>
</dbReference>
<evidence type="ECO:0000256" key="18">
    <source>
        <dbReference type="ARBA" id="ARBA00072467"/>
    </source>
</evidence>
<feature type="region of interest" description="Disordered" evidence="21">
    <location>
        <begin position="552"/>
        <end position="572"/>
    </location>
</feature>
<keyword evidence="16 19" id="KW-0998">Cell outer membrane</keyword>
<evidence type="ECO:0000256" key="6">
    <source>
        <dbReference type="ARBA" id="ARBA00022596"/>
    </source>
</evidence>
<dbReference type="FunFam" id="2.170.130.10:FF:000001">
    <property type="entry name" value="Catecholate siderophore TonB-dependent receptor"/>
    <property type="match status" value="1"/>
</dbReference>
<dbReference type="KEGG" id="pcav:D3880_05375"/>
<name>A0A385Z9S7_9PSED</name>
<evidence type="ECO:0000256" key="2">
    <source>
        <dbReference type="ARBA" id="ARBA00009810"/>
    </source>
</evidence>
<evidence type="ECO:0000256" key="21">
    <source>
        <dbReference type="SAM" id="MobiDB-lite"/>
    </source>
</evidence>
<evidence type="ECO:0000256" key="10">
    <source>
        <dbReference type="ARBA" id="ARBA00023004"/>
    </source>
</evidence>
<feature type="chain" id="PRO_5017300794" description="Metal-pseudopaline receptor CntO" evidence="22">
    <location>
        <begin position="26"/>
        <end position="716"/>
    </location>
</feature>
<evidence type="ECO:0000259" key="23">
    <source>
        <dbReference type="Pfam" id="PF00593"/>
    </source>
</evidence>
<keyword evidence="10" id="KW-0408">Iron</keyword>
<evidence type="ECO:0000256" key="1">
    <source>
        <dbReference type="ARBA" id="ARBA00004571"/>
    </source>
</evidence>
<dbReference type="PROSITE" id="PS52016">
    <property type="entry name" value="TONB_DEPENDENT_REC_3"/>
    <property type="match status" value="1"/>
</dbReference>
<keyword evidence="9" id="KW-0864">Zinc transport</keyword>
<dbReference type="GO" id="GO:0015891">
    <property type="term" value="P:siderophore transport"/>
    <property type="evidence" value="ECO:0007669"/>
    <property type="project" value="InterPro"/>
</dbReference>
<dbReference type="Pfam" id="PF07715">
    <property type="entry name" value="Plug"/>
    <property type="match status" value="1"/>
</dbReference>
<proteinExistence type="inferred from homology"/>
<organism evidence="25 26">
    <name type="scientific">Pseudomonas cavernae</name>
    <dbReference type="NCBI Taxonomy" id="2320867"/>
    <lineage>
        <taxon>Bacteria</taxon>
        <taxon>Pseudomonadati</taxon>
        <taxon>Pseudomonadota</taxon>
        <taxon>Gammaproteobacteria</taxon>
        <taxon>Pseudomonadales</taxon>
        <taxon>Pseudomonadaceae</taxon>
        <taxon>Pseudomonas</taxon>
    </lineage>
</organism>
<evidence type="ECO:0000256" key="20">
    <source>
        <dbReference type="RuleBase" id="RU003357"/>
    </source>
</evidence>
<evidence type="ECO:0000256" key="11">
    <source>
        <dbReference type="ARBA" id="ARBA00023065"/>
    </source>
</evidence>
<evidence type="ECO:0000256" key="9">
    <source>
        <dbReference type="ARBA" id="ARBA00022906"/>
    </source>
</evidence>
<feature type="signal peptide" evidence="22">
    <location>
        <begin position="1"/>
        <end position="25"/>
    </location>
</feature>
<evidence type="ECO:0000256" key="7">
    <source>
        <dbReference type="ARBA" id="ARBA00022692"/>
    </source>
</evidence>
<dbReference type="InterPro" id="IPR012910">
    <property type="entry name" value="Plug_dom"/>
</dbReference>
<comment type="similarity">
    <text evidence="2 19 20">Belongs to the TonB-dependent receptor family.</text>
</comment>
<dbReference type="GO" id="GO:0038023">
    <property type="term" value="F:signaling receptor activity"/>
    <property type="evidence" value="ECO:0007669"/>
    <property type="project" value="InterPro"/>
</dbReference>
<reference evidence="26" key="1">
    <citation type="submission" date="2018-09" db="EMBL/GenBank/DDBJ databases">
        <authorList>
            <person name="Zhu H."/>
        </authorList>
    </citation>
    <scope>NUCLEOTIDE SEQUENCE [LARGE SCALE GENOMIC DNA]</scope>
    <source>
        <strain evidence="26">K2W31S-8</strain>
    </source>
</reference>
<sequence length="716" mass="78722">MAAAVRAALFSVGLPLAVGPTAAYAATEAQGKSGAEAGKGEIQLQDVHVDGVLDSQSAFAPVAGYVAERQSSGTKTDTPILETPQSVSVITADRMRDQGVQSVQDALRYTAGVRGETYGLDSRGDWSTIRGSEPVIFQDGLQQTFGFYASSRPDPYTLERIEVLKGPSSMLYGQSSVGGIVNLVSKRPQADQQGQVQAQYGSFDRAQLATDVTGALNEDGSLLYRVIAIGRDSNTQVDHVGDDRKVLAPSLTWRPTDSTEWTVLANYQKDESGSTAQFLPHAGTVLPAPNGRIDSDRFMSEPGFDEYNTEQKSVTSLFSHQLDDVWTLRQNLRYAKSKVSYQTQYPAFPPTINADGRTIDRVYWMAKPELKYWTADNQAEAHFSNGRLEQTLLMGLDYQHAVTNRDWQYGAATPLDLYAPVYTGFTPPGPWISDPEQTVAQKGLYVQDQLKWDEHWLLTLGLRKDFAETRVEGSETQKDDKVTGRAGLTYLFDNGLAPYISYNESFVPTVGLDGLGQAFKPTEGKQWELGLKYQPPGSSSLFTAAVYDLREENRKVPDPTSPRGETQAGETRARGLELEAQAGITRNWDLIASYTYTDTEVLKGTPGFDDGKRLPSVPEHMASLWNVYRFSIGDLSGFSVGAGVRYVGSSWDGTDSLKTPGTTLYDAMLGYRYANWDFQLTGSNLEDETYYTTCLARGDCFTGTRRTITGTVAYNF</sequence>
<dbReference type="GO" id="GO:0015675">
    <property type="term" value="P:nickel cation transport"/>
    <property type="evidence" value="ECO:0007669"/>
    <property type="project" value="UniProtKB-KW"/>
</dbReference>
<evidence type="ECO:0000256" key="16">
    <source>
        <dbReference type="ARBA" id="ARBA00023237"/>
    </source>
</evidence>
<evidence type="ECO:0000256" key="3">
    <source>
        <dbReference type="ARBA" id="ARBA00022448"/>
    </source>
</evidence>
<keyword evidence="6" id="KW-0533">Nickel</keyword>
<gene>
    <name evidence="25" type="ORF">D3880_05375</name>
</gene>
<evidence type="ECO:0000256" key="17">
    <source>
        <dbReference type="ARBA" id="ARBA00056786"/>
    </source>
</evidence>
<dbReference type="Proteomes" id="UP000265560">
    <property type="component" value="Chromosome"/>
</dbReference>
<dbReference type="AlphaFoldDB" id="A0A385Z9S7"/>
<dbReference type="GO" id="GO:0009279">
    <property type="term" value="C:cell outer membrane"/>
    <property type="evidence" value="ECO:0007669"/>
    <property type="project" value="UniProtKB-SubCell"/>
</dbReference>
<protein>
    <recommendedName>
        <fullName evidence="18">Metal-pseudopaline receptor CntO</fullName>
    </recommendedName>
</protein>
<keyword evidence="11" id="KW-0406">Ion transport</keyword>
<evidence type="ECO:0000256" key="14">
    <source>
        <dbReference type="ARBA" id="ARBA00023136"/>
    </source>
</evidence>
<dbReference type="GO" id="GO:0006829">
    <property type="term" value="P:zinc ion transport"/>
    <property type="evidence" value="ECO:0007669"/>
    <property type="project" value="UniProtKB-KW"/>
</dbReference>
<dbReference type="InterPro" id="IPR036942">
    <property type="entry name" value="Beta-barrel_TonB_sf"/>
</dbReference>
<feature type="domain" description="TonB-dependent receptor-like beta-barrel" evidence="23">
    <location>
        <begin position="253"/>
        <end position="685"/>
    </location>
</feature>
<keyword evidence="7 19" id="KW-0812">Transmembrane</keyword>
<evidence type="ECO:0000313" key="25">
    <source>
        <dbReference type="EMBL" id="AYC35023.1"/>
    </source>
</evidence>
<dbReference type="SUPFAM" id="SSF56935">
    <property type="entry name" value="Porins"/>
    <property type="match status" value="1"/>
</dbReference>
<comment type="subcellular location">
    <subcellularLocation>
        <location evidence="1 19">Cell outer membrane</location>
        <topology evidence="1 19">Multi-pass membrane protein</topology>
    </subcellularLocation>
</comment>
<keyword evidence="12 20" id="KW-0798">TonB box</keyword>
<evidence type="ECO:0000256" key="19">
    <source>
        <dbReference type="PROSITE-ProRule" id="PRU01360"/>
    </source>
</evidence>
<evidence type="ECO:0000256" key="13">
    <source>
        <dbReference type="ARBA" id="ARBA00023112"/>
    </source>
</evidence>
<dbReference type="InterPro" id="IPR010105">
    <property type="entry name" value="TonB_sidphr_rcpt"/>
</dbReference>
<dbReference type="GO" id="GO:0015344">
    <property type="term" value="F:siderophore uptake transmembrane transporter activity"/>
    <property type="evidence" value="ECO:0007669"/>
    <property type="project" value="TreeGrafter"/>
</dbReference>
<evidence type="ECO:0000256" key="8">
    <source>
        <dbReference type="ARBA" id="ARBA00022729"/>
    </source>
</evidence>
<feature type="domain" description="TonB-dependent receptor plug" evidence="24">
    <location>
        <begin position="80"/>
        <end position="180"/>
    </location>
</feature>
<evidence type="ECO:0000259" key="24">
    <source>
        <dbReference type="Pfam" id="PF07715"/>
    </source>
</evidence>
<dbReference type="InterPro" id="IPR037066">
    <property type="entry name" value="Plug_dom_sf"/>
</dbReference>
<dbReference type="PANTHER" id="PTHR32552:SF68">
    <property type="entry name" value="FERRICHROME OUTER MEMBRANE TRANSPORTER_PHAGE RECEPTOR"/>
    <property type="match status" value="1"/>
</dbReference>
<keyword evidence="5" id="KW-0410">Iron transport</keyword>
<evidence type="ECO:0000256" key="4">
    <source>
        <dbReference type="ARBA" id="ARBA00022452"/>
    </source>
</evidence>